<name>A0A1B8HLR2_9GAMM</name>
<feature type="signal peptide" evidence="9">
    <location>
        <begin position="1"/>
        <end position="22"/>
    </location>
</feature>
<evidence type="ECO:0000259" key="10">
    <source>
        <dbReference type="Pfam" id="PF00345"/>
    </source>
</evidence>
<dbReference type="SUPFAM" id="SSF49584">
    <property type="entry name" value="Periplasmic chaperone C-domain"/>
    <property type="match status" value="1"/>
</dbReference>
<dbReference type="Pfam" id="PF00345">
    <property type="entry name" value="PapD_N"/>
    <property type="match status" value="1"/>
</dbReference>
<evidence type="ECO:0000256" key="6">
    <source>
        <dbReference type="ARBA" id="ARBA00023186"/>
    </source>
</evidence>
<dbReference type="InterPro" id="IPR008962">
    <property type="entry name" value="PapD-like_sf"/>
</dbReference>
<dbReference type="RefSeq" id="WP_067421959.1">
    <property type="nucleotide sequence ID" value="NZ_LZEX01000004.1"/>
</dbReference>
<dbReference type="Proteomes" id="UP000092247">
    <property type="component" value="Unassembled WGS sequence"/>
</dbReference>
<evidence type="ECO:0000256" key="8">
    <source>
        <dbReference type="RuleBase" id="RU003918"/>
    </source>
</evidence>
<dbReference type="PANTHER" id="PTHR30251:SF2">
    <property type="entry name" value="FIMBRIAL CHAPERONE YADV-RELATED"/>
    <property type="match status" value="1"/>
</dbReference>
<evidence type="ECO:0000256" key="2">
    <source>
        <dbReference type="ARBA" id="ARBA00007399"/>
    </source>
</evidence>
<dbReference type="SUPFAM" id="SSF49354">
    <property type="entry name" value="PapD-like"/>
    <property type="match status" value="1"/>
</dbReference>
<keyword evidence="3" id="KW-1029">Fimbrium biogenesis</keyword>
<dbReference type="EMBL" id="LZEX01000004">
    <property type="protein sequence ID" value="OBU10338.1"/>
    <property type="molecule type" value="Genomic_DNA"/>
</dbReference>
<evidence type="ECO:0000256" key="7">
    <source>
        <dbReference type="ARBA" id="ARBA00023319"/>
    </source>
</evidence>
<dbReference type="Pfam" id="PF02753">
    <property type="entry name" value="PapD_C"/>
    <property type="match status" value="1"/>
</dbReference>
<comment type="caution">
    <text evidence="12">The sequence shown here is derived from an EMBL/GenBank/DDBJ whole genome shotgun (WGS) entry which is preliminary data.</text>
</comment>
<dbReference type="InterPro" id="IPR013783">
    <property type="entry name" value="Ig-like_fold"/>
</dbReference>
<keyword evidence="7" id="KW-0393">Immunoglobulin domain</keyword>
<sequence>MRKLFPVLLTAMFSFISVSSHAGVTLSGTRMVYDGKQKESSVTVNNPDKTPYLIQSWITDAGKEQAATEFVITPPLFRLDGEKKNALRVVLTKDTLAQDRETLYWLNVKAIPASDPNAKDSLLISINSRIKLFYRPAGLKDSDAESAYKEVTFSVQGNQLTAKNPTPFYINLAELKIGNKEIEDAGVIAPFSTENWALSGHAKSGTVTWKAINDFGGKTESKNVTL</sequence>
<dbReference type="FunFam" id="2.60.40.10:FF:000458">
    <property type="entry name" value="Molecular chaperone FimC"/>
    <property type="match status" value="1"/>
</dbReference>
<keyword evidence="6 8" id="KW-0143">Chaperone</keyword>
<dbReference type="InterPro" id="IPR001829">
    <property type="entry name" value="Pili_assmbl_chaperone_bac"/>
</dbReference>
<gene>
    <name evidence="12" type="ORF">AYY17_16005</name>
</gene>
<protein>
    <submittedName>
        <fullName evidence="12">Fimbrial assembly protein</fullName>
    </submittedName>
</protein>
<evidence type="ECO:0000256" key="9">
    <source>
        <dbReference type="SAM" id="SignalP"/>
    </source>
</evidence>
<dbReference type="InterPro" id="IPR036316">
    <property type="entry name" value="Pili_assmbl_chap_C_dom_sf"/>
</dbReference>
<dbReference type="STRING" id="368603.AYY16_09715"/>
<dbReference type="InterPro" id="IPR016148">
    <property type="entry name" value="Pili_assmbl_chaperone_C"/>
</dbReference>
<evidence type="ECO:0000256" key="1">
    <source>
        <dbReference type="ARBA" id="ARBA00004418"/>
    </source>
</evidence>
<organism evidence="12 13">
    <name type="scientific">Morganella psychrotolerans</name>
    <dbReference type="NCBI Taxonomy" id="368603"/>
    <lineage>
        <taxon>Bacteria</taxon>
        <taxon>Pseudomonadati</taxon>
        <taxon>Pseudomonadota</taxon>
        <taxon>Gammaproteobacteria</taxon>
        <taxon>Enterobacterales</taxon>
        <taxon>Morganellaceae</taxon>
        <taxon>Morganella</taxon>
    </lineage>
</organism>
<accession>A0A1B8HLR2</accession>
<dbReference type="PROSITE" id="PS00635">
    <property type="entry name" value="PILI_CHAPERONE"/>
    <property type="match status" value="1"/>
</dbReference>
<dbReference type="Gene3D" id="2.60.40.10">
    <property type="entry name" value="Immunoglobulins"/>
    <property type="match status" value="2"/>
</dbReference>
<evidence type="ECO:0000256" key="3">
    <source>
        <dbReference type="ARBA" id="ARBA00022558"/>
    </source>
</evidence>
<evidence type="ECO:0000313" key="13">
    <source>
        <dbReference type="Proteomes" id="UP000092247"/>
    </source>
</evidence>
<feature type="domain" description="Pili assembly chaperone C-terminal" evidence="11">
    <location>
        <begin position="163"/>
        <end position="219"/>
    </location>
</feature>
<evidence type="ECO:0000256" key="4">
    <source>
        <dbReference type="ARBA" id="ARBA00022729"/>
    </source>
</evidence>
<dbReference type="PANTHER" id="PTHR30251">
    <property type="entry name" value="PILUS ASSEMBLY CHAPERONE"/>
    <property type="match status" value="1"/>
</dbReference>
<comment type="similarity">
    <text evidence="2 8">Belongs to the periplasmic pilus chaperone family.</text>
</comment>
<comment type="subcellular location">
    <subcellularLocation>
        <location evidence="1 8">Periplasm</location>
    </subcellularLocation>
</comment>
<reference evidence="12 13" key="1">
    <citation type="submission" date="2016-06" db="EMBL/GenBank/DDBJ databases">
        <authorList>
            <person name="Kjaerup R.B."/>
            <person name="Dalgaard T.S."/>
            <person name="Juul-Madsen H.R."/>
        </authorList>
    </citation>
    <scope>NUCLEOTIDE SEQUENCE [LARGE SCALE GENOMIC DNA]</scope>
    <source>
        <strain evidence="12 13">GCSL-Mp3</strain>
    </source>
</reference>
<evidence type="ECO:0000259" key="11">
    <source>
        <dbReference type="Pfam" id="PF02753"/>
    </source>
</evidence>
<evidence type="ECO:0000256" key="5">
    <source>
        <dbReference type="ARBA" id="ARBA00022764"/>
    </source>
</evidence>
<feature type="domain" description="Pili assembly chaperone N-terminal" evidence="10">
    <location>
        <begin position="23"/>
        <end position="139"/>
    </location>
</feature>
<dbReference type="InterPro" id="IPR050643">
    <property type="entry name" value="Periplasmic_pilus_chap"/>
</dbReference>
<keyword evidence="4 9" id="KW-0732">Signal</keyword>
<dbReference type="InterPro" id="IPR018046">
    <property type="entry name" value="Pili_assmbl_chaperone_CS"/>
</dbReference>
<proteinExistence type="inferred from homology"/>
<dbReference type="PRINTS" id="PR00969">
    <property type="entry name" value="CHAPERONPILI"/>
</dbReference>
<dbReference type="GO" id="GO:0071555">
    <property type="term" value="P:cell wall organization"/>
    <property type="evidence" value="ECO:0007669"/>
    <property type="project" value="InterPro"/>
</dbReference>
<dbReference type="AlphaFoldDB" id="A0A1B8HLR2"/>
<dbReference type="GO" id="GO:0030288">
    <property type="term" value="C:outer membrane-bounded periplasmic space"/>
    <property type="evidence" value="ECO:0007669"/>
    <property type="project" value="InterPro"/>
</dbReference>
<keyword evidence="5" id="KW-0574">Periplasm</keyword>
<dbReference type="InterPro" id="IPR016147">
    <property type="entry name" value="Pili_assmbl_chaperone_N"/>
</dbReference>
<feature type="chain" id="PRO_5008609813" evidence="9">
    <location>
        <begin position="23"/>
        <end position="226"/>
    </location>
</feature>
<evidence type="ECO:0000313" key="12">
    <source>
        <dbReference type="EMBL" id="OBU10338.1"/>
    </source>
</evidence>